<name>A0A9X0CTG7_9CNID</name>
<keyword evidence="2" id="KW-1185">Reference proteome</keyword>
<proteinExistence type="predicted"/>
<dbReference type="AlphaFoldDB" id="A0A9X0CTG7"/>
<sequence>MDRVEVRSRAMSLILELSATQEQFGATERQGADQNTHRLSLDSKLTQVSRQELLSFVDDKLLIQEVKARLISSEIEDKRKTKRRGSVKDLVKAFDHVQLDTGPALNNGERNSLRFLLGQFTFSELCDELRMRLEADVEISHPPEAHASIDRRLSHGIRRILFHKNSRSLSKGSFEKLSEKSLAIIPEIALPECEEGYYDNSSESFQTCKTGEPLSDTHTLTLPSVEDKPSFEPDLQKTTSDIFESSEEDEDETLMNALDEIFTLKQALWNAANDMEELSEKTTKLRGDLAKLRQMRTAYIKNESVLAN</sequence>
<accession>A0A9X0CTG7</accession>
<gene>
    <name evidence="1" type="ORF">OS493_005300</name>
</gene>
<dbReference type="EMBL" id="MU826827">
    <property type="protein sequence ID" value="KAJ7374940.1"/>
    <property type="molecule type" value="Genomic_DNA"/>
</dbReference>
<evidence type="ECO:0000313" key="1">
    <source>
        <dbReference type="EMBL" id="KAJ7374940.1"/>
    </source>
</evidence>
<comment type="caution">
    <text evidence="1">The sequence shown here is derived from an EMBL/GenBank/DDBJ whole genome shotgun (WGS) entry which is preliminary data.</text>
</comment>
<reference evidence="1" key="1">
    <citation type="submission" date="2023-01" db="EMBL/GenBank/DDBJ databases">
        <title>Genome assembly of the deep-sea coral Lophelia pertusa.</title>
        <authorList>
            <person name="Herrera S."/>
            <person name="Cordes E."/>
        </authorList>
    </citation>
    <scope>NUCLEOTIDE SEQUENCE</scope>
    <source>
        <strain evidence="1">USNM1676648</strain>
        <tissue evidence="1">Polyp</tissue>
    </source>
</reference>
<evidence type="ECO:0000313" key="2">
    <source>
        <dbReference type="Proteomes" id="UP001163046"/>
    </source>
</evidence>
<protein>
    <submittedName>
        <fullName evidence="1">Uncharacterized protein</fullName>
    </submittedName>
</protein>
<organism evidence="1 2">
    <name type="scientific">Desmophyllum pertusum</name>
    <dbReference type="NCBI Taxonomy" id="174260"/>
    <lineage>
        <taxon>Eukaryota</taxon>
        <taxon>Metazoa</taxon>
        <taxon>Cnidaria</taxon>
        <taxon>Anthozoa</taxon>
        <taxon>Hexacorallia</taxon>
        <taxon>Scleractinia</taxon>
        <taxon>Caryophylliina</taxon>
        <taxon>Caryophylliidae</taxon>
        <taxon>Desmophyllum</taxon>
    </lineage>
</organism>
<dbReference type="Proteomes" id="UP001163046">
    <property type="component" value="Unassembled WGS sequence"/>
</dbReference>